<dbReference type="InterPro" id="IPR036236">
    <property type="entry name" value="Znf_C2H2_sf"/>
</dbReference>
<dbReference type="RefSeq" id="XP_028678694.1">
    <property type="nucleotide sequence ID" value="XM_028822861.2"/>
</dbReference>
<dbReference type="InterPro" id="IPR013087">
    <property type="entry name" value="Znf_C2H2_type"/>
</dbReference>
<feature type="compositionally biased region" description="Basic and acidic residues" evidence="11">
    <location>
        <begin position="552"/>
        <end position="581"/>
    </location>
</feature>
<reference evidence="13" key="3">
    <citation type="submission" date="2025-09" db="UniProtKB">
        <authorList>
            <consortium name="Ensembl"/>
        </authorList>
    </citation>
    <scope>IDENTIFICATION</scope>
</reference>
<feature type="domain" description="C2H2-type" evidence="12">
    <location>
        <begin position="262"/>
        <end position="289"/>
    </location>
</feature>
<dbReference type="Ensembl" id="ENSECRT00000032537.1">
    <property type="protein sequence ID" value="ENSECRP00000031852.1"/>
    <property type="gene ID" value="ENSECRG00000021580.1"/>
</dbReference>
<evidence type="ECO:0000256" key="6">
    <source>
        <dbReference type="ARBA" id="ARBA00023015"/>
    </source>
</evidence>
<dbReference type="GeneTree" id="ENSGT00940000164700"/>
<feature type="compositionally biased region" description="Acidic residues" evidence="11">
    <location>
        <begin position="439"/>
        <end position="450"/>
    </location>
</feature>
<keyword evidence="3" id="KW-0677">Repeat</keyword>
<dbReference type="PROSITE" id="PS50157">
    <property type="entry name" value="ZINC_FINGER_C2H2_2"/>
    <property type="match status" value="7"/>
</dbReference>
<dbReference type="OrthoDB" id="8636499at2759"/>
<evidence type="ECO:0000259" key="12">
    <source>
        <dbReference type="PROSITE" id="PS50157"/>
    </source>
</evidence>
<dbReference type="GeneID" id="114667536"/>
<evidence type="ECO:0000256" key="11">
    <source>
        <dbReference type="SAM" id="MobiDB-lite"/>
    </source>
</evidence>
<keyword evidence="9" id="KW-0539">Nucleus</keyword>
<evidence type="ECO:0000256" key="3">
    <source>
        <dbReference type="ARBA" id="ARBA00022737"/>
    </source>
</evidence>
<dbReference type="RefSeq" id="XP_028678693.1">
    <property type="nucleotide sequence ID" value="XM_028822860.2"/>
</dbReference>
<dbReference type="Proteomes" id="UP000694620">
    <property type="component" value="Chromosome 17"/>
</dbReference>
<reference evidence="13" key="2">
    <citation type="submission" date="2025-08" db="UniProtKB">
        <authorList>
            <consortium name="Ensembl"/>
        </authorList>
    </citation>
    <scope>IDENTIFICATION</scope>
</reference>
<feature type="domain" description="C2H2-type" evidence="12">
    <location>
        <begin position="165"/>
        <end position="192"/>
    </location>
</feature>
<evidence type="ECO:0000256" key="5">
    <source>
        <dbReference type="ARBA" id="ARBA00022833"/>
    </source>
</evidence>
<keyword evidence="2" id="KW-0479">Metal-binding</keyword>
<feature type="region of interest" description="Disordered" evidence="11">
    <location>
        <begin position="466"/>
        <end position="505"/>
    </location>
</feature>
<dbReference type="Pfam" id="PF00096">
    <property type="entry name" value="zf-C2H2"/>
    <property type="match status" value="3"/>
</dbReference>
<feature type="domain" description="C2H2-type" evidence="12">
    <location>
        <begin position="290"/>
        <end position="317"/>
    </location>
</feature>
<sequence>MQQSAQKWRAYRCNKCEKCFASIEPLMAHQAMHAQEGGLLYCEKCESVFSSQEVMDQHQCTSCTYICTCGNGFGQYSELLAHMRSHDEWLPMEYISPRWENSRIGSRNEKVETNSLKPEINEPSTIKNGSANLSTHGVLVNLNLRFWPVVTIKRKYLQYQGRGGYKCGKCGWSFPSLDVLIEHHASHKKETVYGCKRCKRVIVSRMLIVRHPCKLEEVSTEDSKSPLLFRYDGISVIENFSKQEDTTLNGPNNSRSAGEVWHRCVECPMVFRRRGDLDKHKFTHSNVKLFKCQNCHKSYTRKYSLKSHKCSGREESPEPKENLKSPVTEQEQMTAKAGMESPQSTSVNQLKQDMSVDVFSNKTPSHNNSIVEIKEDSIKNNYIPSANVEMKDDDESLPFDEENFSFRASGNVRTYERGCYQRLTSVSSTMDSQGKCDDSQNDQLEEDELEDDDCIEISASEQVKSKELETCKDKEPEADENLTKRPHLKTIKENNLPSPKFFVKHPPIDGDERRFECTTCGKRFSRKYTLYLHKKNCNQRCALKQSNPEMDKLDLGRKKRRNDPGKKKCPEDYSPLKDKPVSKPPQCDTSDSGVSTELAKLSSIVSEPVSFTQGHNNQRLFRCEMCKNFYSRPCTLRMHQEKCPVLALNRINSAADALLNDGKTSVRESTNNCADQVENNTNSRFASDTKTTLNQPEKDYNGMATDDHSKNLGEAVMSSENVSVPQNNSAQAPLDDILNEHLSMVHCQFCGRGYKHKSSLCRHHMGSACGKMMDQKKIQVQSPVCCGQCGQVFNERDSFKKHLNVSTCQGMTVPAFFCEVCCKSFETSEQLKHHQHIPQQ</sequence>
<evidence type="ECO:0000256" key="8">
    <source>
        <dbReference type="ARBA" id="ARBA00023163"/>
    </source>
</evidence>
<dbReference type="PANTHER" id="PTHR24399">
    <property type="entry name" value="ZINC FINGER AND BTB DOMAIN-CONTAINING"/>
    <property type="match status" value="1"/>
</dbReference>
<comment type="subcellular location">
    <subcellularLocation>
        <location evidence="1">Nucleus</location>
    </subcellularLocation>
</comment>
<dbReference type="GO" id="GO:0001227">
    <property type="term" value="F:DNA-binding transcription repressor activity, RNA polymerase II-specific"/>
    <property type="evidence" value="ECO:0007669"/>
    <property type="project" value="TreeGrafter"/>
</dbReference>
<evidence type="ECO:0000313" key="14">
    <source>
        <dbReference type="Proteomes" id="UP000694620"/>
    </source>
</evidence>
<accession>A0A8C4TFY6</accession>
<dbReference type="AlphaFoldDB" id="A0A8C4TFY6"/>
<dbReference type="PANTHER" id="PTHR24399:SF70">
    <property type="entry name" value="C2H2-TYPE DOMAIN-CONTAINING PROTEIN"/>
    <property type="match status" value="1"/>
</dbReference>
<keyword evidence="6" id="KW-0805">Transcription regulation</keyword>
<dbReference type="SMART" id="SM00355">
    <property type="entry name" value="ZnF_C2H2"/>
    <property type="match status" value="11"/>
</dbReference>
<keyword evidence="5" id="KW-0862">Zinc</keyword>
<name>A0A8C4TFY6_ERPCA</name>
<feature type="compositionally biased region" description="Basic and acidic residues" evidence="11">
    <location>
        <begin position="311"/>
        <end position="323"/>
    </location>
</feature>
<reference evidence="13" key="1">
    <citation type="submission" date="2021-06" db="EMBL/GenBank/DDBJ databases">
        <authorList>
            <consortium name="Wellcome Sanger Institute Data Sharing"/>
        </authorList>
    </citation>
    <scope>NUCLEOTIDE SEQUENCE [LARGE SCALE GENOMIC DNA]</scope>
</reference>
<feature type="domain" description="C2H2-type" evidence="12">
    <location>
        <begin position="11"/>
        <end position="38"/>
    </location>
</feature>
<feature type="domain" description="C2H2-type" evidence="12">
    <location>
        <begin position="816"/>
        <end position="840"/>
    </location>
</feature>
<evidence type="ECO:0000256" key="10">
    <source>
        <dbReference type="PROSITE-ProRule" id="PRU00042"/>
    </source>
</evidence>
<evidence type="ECO:0000256" key="7">
    <source>
        <dbReference type="ARBA" id="ARBA00023125"/>
    </source>
</evidence>
<gene>
    <name evidence="13" type="primary">im:7147486</name>
</gene>
<keyword evidence="14" id="KW-1185">Reference proteome</keyword>
<evidence type="ECO:0000313" key="13">
    <source>
        <dbReference type="Ensembl" id="ENSECRP00000031852.1"/>
    </source>
</evidence>
<organism evidence="13 14">
    <name type="scientific">Erpetoichthys calabaricus</name>
    <name type="common">Rope fish</name>
    <name type="synonym">Calamoichthys calabaricus</name>
    <dbReference type="NCBI Taxonomy" id="27687"/>
    <lineage>
        <taxon>Eukaryota</taxon>
        <taxon>Metazoa</taxon>
        <taxon>Chordata</taxon>
        <taxon>Craniata</taxon>
        <taxon>Vertebrata</taxon>
        <taxon>Euteleostomi</taxon>
        <taxon>Actinopterygii</taxon>
        <taxon>Polypteriformes</taxon>
        <taxon>Polypteridae</taxon>
        <taxon>Erpetoichthys</taxon>
    </lineage>
</organism>
<evidence type="ECO:0000256" key="4">
    <source>
        <dbReference type="ARBA" id="ARBA00022771"/>
    </source>
</evidence>
<keyword evidence="4 10" id="KW-0863">Zinc-finger</keyword>
<keyword evidence="7" id="KW-0238">DNA-binding</keyword>
<feature type="region of interest" description="Disordered" evidence="11">
    <location>
        <begin position="552"/>
        <end position="593"/>
    </location>
</feature>
<evidence type="ECO:0000256" key="2">
    <source>
        <dbReference type="ARBA" id="ARBA00022723"/>
    </source>
</evidence>
<evidence type="ECO:0000256" key="9">
    <source>
        <dbReference type="ARBA" id="ARBA00023242"/>
    </source>
</evidence>
<evidence type="ECO:0000256" key="1">
    <source>
        <dbReference type="ARBA" id="ARBA00004123"/>
    </source>
</evidence>
<dbReference type="PROSITE" id="PS00028">
    <property type="entry name" value="ZINC_FINGER_C2H2_1"/>
    <property type="match status" value="3"/>
</dbReference>
<feature type="compositionally biased region" description="Basic and acidic residues" evidence="11">
    <location>
        <begin position="466"/>
        <end position="475"/>
    </location>
</feature>
<dbReference type="GO" id="GO:0008270">
    <property type="term" value="F:zinc ion binding"/>
    <property type="evidence" value="ECO:0007669"/>
    <property type="project" value="UniProtKB-KW"/>
</dbReference>
<keyword evidence="8" id="KW-0804">Transcription</keyword>
<dbReference type="FunFam" id="3.30.160.60:FF:000100">
    <property type="entry name" value="Zinc finger 45-like"/>
    <property type="match status" value="1"/>
</dbReference>
<dbReference type="GO" id="GO:0000978">
    <property type="term" value="F:RNA polymerase II cis-regulatory region sequence-specific DNA binding"/>
    <property type="evidence" value="ECO:0007669"/>
    <property type="project" value="TreeGrafter"/>
</dbReference>
<feature type="region of interest" description="Disordered" evidence="11">
    <location>
        <begin position="306"/>
        <end position="346"/>
    </location>
</feature>
<dbReference type="GO" id="GO:0005654">
    <property type="term" value="C:nucleoplasm"/>
    <property type="evidence" value="ECO:0007669"/>
    <property type="project" value="TreeGrafter"/>
</dbReference>
<protein>
    <submittedName>
        <fullName evidence="13">Zinc finger protein 107-like</fullName>
    </submittedName>
</protein>
<dbReference type="SUPFAM" id="SSF57667">
    <property type="entry name" value="beta-beta-alpha zinc fingers"/>
    <property type="match status" value="4"/>
</dbReference>
<proteinExistence type="predicted"/>
<feature type="domain" description="C2H2-type" evidence="12">
    <location>
        <begin position="515"/>
        <end position="535"/>
    </location>
</feature>
<dbReference type="Gene3D" id="3.30.160.60">
    <property type="entry name" value="Classic Zinc Finger"/>
    <property type="match status" value="5"/>
</dbReference>
<feature type="region of interest" description="Disordered" evidence="11">
    <location>
        <begin position="429"/>
        <end position="450"/>
    </location>
</feature>
<feature type="domain" description="C2H2-type" evidence="12">
    <location>
        <begin position="61"/>
        <end position="91"/>
    </location>
</feature>